<dbReference type="GO" id="GO:0005886">
    <property type="term" value="C:plasma membrane"/>
    <property type="evidence" value="ECO:0007669"/>
    <property type="project" value="UniProtKB-SubCell"/>
</dbReference>
<keyword evidence="18" id="KW-0675">Receptor</keyword>
<feature type="region of interest" description="Disordered" evidence="15">
    <location>
        <begin position="456"/>
        <end position="495"/>
    </location>
</feature>
<dbReference type="Gene3D" id="3.40.50.300">
    <property type="entry name" value="P-loop containing nucleotide triphosphate hydrolases"/>
    <property type="match status" value="1"/>
</dbReference>
<evidence type="ECO:0000256" key="1">
    <source>
        <dbReference type="ARBA" id="ARBA00004651"/>
    </source>
</evidence>
<comment type="catalytic activity">
    <reaction evidence="14">
        <text>L-tyrosyl-[protein] + ATP = O-phospho-L-tyrosyl-[protein] + ADP + H(+)</text>
        <dbReference type="Rhea" id="RHEA:10596"/>
        <dbReference type="Rhea" id="RHEA-COMP:10136"/>
        <dbReference type="Rhea" id="RHEA-COMP:20101"/>
        <dbReference type="ChEBI" id="CHEBI:15378"/>
        <dbReference type="ChEBI" id="CHEBI:30616"/>
        <dbReference type="ChEBI" id="CHEBI:46858"/>
        <dbReference type="ChEBI" id="CHEBI:61978"/>
        <dbReference type="ChEBI" id="CHEBI:456216"/>
        <dbReference type="EC" id="2.7.10.2"/>
    </reaction>
</comment>
<evidence type="ECO:0000256" key="8">
    <source>
        <dbReference type="ARBA" id="ARBA00022741"/>
    </source>
</evidence>
<name>A0A285V131_9ACTN</name>
<gene>
    <name evidence="18" type="ORF">SAMN05660748_1018</name>
</gene>
<comment type="subcellular location">
    <subcellularLocation>
        <location evidence="1">Cell membrane</location>
        <topology evidence="1">Multi-pass membrane protein</topology>
    </subcellularLocation>
</comment>
<evidence type="ECO:0000256" key="10">
    <source>
        <dbReference type="ARBA" id="ARBA00022840"/>
    </source>
</evidence>
<evidence type="ECO:0000313" key="19">
    <source>
        <dbReference type="Proteomes" id="UP000219435"/>
    </source>
</evidence>
<dbReference type="EMBL" id="OBQI01000001">
    <property type="protein sequence ID" value="SOC47760.1"/>
    <property type="molecule type" value="Genomic_DNA"/>
</dbReference>
<dbReference type="SUPFAM" id="SSF52540">
    <property type="entry name" value="P-loop containing nucleoside triphosphate hydrolases"/>
    <property type="match status" value="1"/>
</dbReference>
<dbReference type="InterPro" id="IPR033756">
    <property type="entry name" value="YlxH/NBP35"/>
</dbReference>
<evidence type="ECO:0000256" key="5">
    <source>
        <dbReference type="ARBA" id="ARBA00022475"/>
    </source>
</evidence>
<evidence type="ECO:0000256" key="2">
    <source>
        <dbReference type="ARBA" id="ARBA00006683"/>
    </source>
</evidence>
<keyword evidence="11 16" id="KW-1133">Transmembrane helix</keyword>
<dbReference type="InterPro" id="IPR005702">
    <property type="entry name" value="Wzc-like_C"/>
</dbReference>
<dbReference type="RefSeq" id="WP_097193846.1">
    <property type="nucleotide sequence ID" value="NZ_OBQI01000001.1"/>
</dbReference>
<proteinExistence type="inferred from homology"/>
<dbReference type="PANTHER" id="PTHR32309">
    <property type="entry name" value="TYROSINE-PROTEIN KINASE"/>
    <property type="match status" value="1"/>
</dbReference>
<reference evidence="19" key="1">
    <citation type="submission" date="2017-08" db="EMBL/GenBank/DDBJ databases">
        <authorList>
            <person name="Varghese N."/>
            <person name="Submissions S."/>
        </authorList>
    </citation>
    <scope>NUCLEOTIDE SEQUENCE [LARGE SCALE GENOMIC DNA]</scope>
    <source>
        <strain evidence="19">DSM 4725</strain>
    </source>
</reference>
<dbReference type="InterPro" id="IPR050445">
    <property type="entry name" value="Bact_polysacc_biosynth/exp"/>
</dbReference>
<keyword evidence="7 16" id="KW-0812">Transmembrane</keyword>
<evidence type="ECO:0000256" key="13">
    <source>
        <dbReference type="ARBA" id="ARBA00023137"/>
    </source>
</evidence>
<dbReference type="AlphaFoldDB" id="A0A285V131"/>
<evidence type="ECO:0000256" key="14">
    <source>
        <dbReference type="ARBA" id="ARBA00051245"/>
    </source>
</evidence>
<keyword evidence="13 18" id="KW-0829">Tyrosine-protein kinase</keyword>
<dbReference type="Pfam" id="PF02706">
    <property type="entry name" value="Wzz"/>
    <property type="match status" value="1"/>
</dbReference>
<evidence type="ECO:0000259" key="17">
    <source>
        <dbReference type="Pfam" id="PF02706"/>
    </source>
</evidence>
<sequence>MRAGALLDLKDVLQAVRSGWWLLVTGVLVGLALAGTLSWLATPLYSSSTRLVVAVAGAPDTSAAYQGNLFSQQRINTYTPLLTGKSLAGEVIDELDLDLSPAQVAGKVSARVLPDSTMIEVTVTDTSAARAQAIAAELGRRFSDRVTELEEDVTAVRVTTVEEPEVNENPVSPGVNRNLALGAVLGLLVGLGLALLRSRLDNTVKTADDVQTLSGAGVIGTVLEDPKLDDQHVVTSRDGHSLSSESFRAIRTNLQFLNVDNPPKVIVVTSSVPGEGKSTLAVNLATALAQSGSRVILVEADLRRPRVTRYMGLVGGAGLSNVLAGTADLSEVAQPWGDGKLSVLAAGPMPPNPSELLGSEHMRSLLQVLRDEHDFVIVDTPPLLPVTDAAVLSVAADGCLITTRHGATRRDQLAEAANVLARIDAKLLGVVLNRVPQSAAIARGYGYGYGYAADPGRVPVAEPKRERGRRIGRRRHAPLDPATTTEPPGAGGMSS</sequence>
<organism evidence="18 19">
    <name type="scientific">Blastococcus aggregatus</name>
    <dbReference type="NCBI Taxonomy" id="38502"/>
    <lineage>
        <taxon>Bacteria</taxon>
        <taxon>Bacillati</taxon>
        <taxon>Actinomycetota</taxon>
        <taxon>Actinomycetes</taxon>
        <taxon>Geodermatophilales</taxon>
        <taxon>Geodermatophilaceae</taxon>
        <taxon>Blastococcus</taxon>
    </lineage>
</organism>
<dbReference type="GO" id="GO:0005524">
    <property type="term" value="F:ATP binding"/>
    <property type="evidence" value="ECO:0007669"/>
    <property type="project" value="UniProtKB-KW"/>
</dbReference>
<dbReference type="Proteomes" id="UP000219435">
    <property type="component" value="Unassembled WGS sequence"/>
</dbReference>
<dbReference type="NCBIfam" id="TIGR01007">
    <property type="entry name" value="eps_fam"/>
    <property type="match status" value="1"/>
</dbReference>
<evidence type="ECO:0000313" key="18">
    <source>
        <dbReference type="EMBL" id="SOC47760.1"/>
    </source>
</evidence>
<keyword evidence="10" id="KW-0067">ATP-binding</keyword>
<keyword evidence="19" id="KW-1185">Reference proteome</keyword>
<feature type="domain" description="Polysaccharide chain length determinant N-terminal" evidence="17">
    <location>
        <begin position="7"/>
        <end position="95"/>
    </location>
</feature>
<evidence type="ECO:0000256" key="12">
    <source>
        <dbReference type="ARBA" id="ARBA00023136"/>
    </source>
</evidence>
<evidence type="ECO:0000256" key="6">
    <source>
        <dbReference type="ARBA" id="ARBA00022679"/>
    </source>
</evidence>
<protein>
    <recommendedName>
        <fullName evidence="4">non-specific protein-tyrosine kinase</fullName>
        <ecNumber evidence="4">2.7.10.2</ecNumber>
    </recommendedName>
</protein>
<evidence type="ECO:0000256" key="7">
    <source>
        <dbReference type="ARBA" id="ARBA00022692"/>
    </source>
</evidence>
<evidence type="ECO:0000256" key="9">
    <source>
        <dbReference type="ARBA" id="ARBA00022777"/>
    </source>
</evidence>
<evidence type="ECO:0000256" key="3">
    <source>
        <dbReference type="ARBA" id="ARBA00007316"/>
    </source>
</evidence>
<keyword evidence="5" id="KW-1003">Cell membrane</keyword>
<evidence type="ECO:0000256" key="15">
    <source>
        <dbReference type="SAM" id="MobiDB-lite"/>
    </source>
</evidence>
<comment type="similarity">
    <text evidence="2">Belongs to the CpsC/CapA family.</text>
</comment>
<comment type="similarity">
    <text evidence="3">Belongs to the CpsD/CapB family.</text>
</comment>
<dbReference type="Pfam" id="PF10609">
    <property type="entry name" value="ParA"/>
    <property type="match status" value="1"/>
</dbReference>
<dbReference type="InterPro" id="IPR003856">
    <property type="entry name" value="LPS_length_determ_N"/>
</dbReference>
<keyword evidence="8" id="KW-0547">Nucleotide-binding</keyword>
<keyword evidence="12 16" id="KW-0472">Membrane</keyword>
<dbReference type="InterPro" id="IPR027417">
    <property type="entry name" value="P-loop_NTPase"/>
</dbReference>
<evidence type="ECO:0000256" key="4">
    <source>
        <dbReference type="ARBA" id="ARBA00011903"/>
    </source>
</evidence>
<feature type="transmembrane region" description="Helical" evidence="16">
    <location>
        <begin position="20"/>
        <end position="41"/>
    </location>
</feature>
<feature type="compositionally biased region" description="Basic residues" evidence="15">
    <location>
        <begin position="466"/>
        <end position="476"/>
    </location>
</feature>
<dbReference type="GO" id="GO:0042802">
    <property type="term" value="F:identical protein binding"/>
    <property type="evidence" value="ECO:0007669"/>
    <property type="project" value="UniProtKB-ARBA"/>
</dbReference>
<dbReference type="FunFam" id="3.40.50.300:FF:000527">
    <property type="entry name" value="Tyrosine-protein kinase etk"/>
    <property type="match status" value="1"/>
</dbReference>
<dbReference type="CDD" id="cd05387">
    <property type="entry name" value="BY-kinase"/>
    <property type="match status" value="1"/>
</dbReference>
<keyword evidence="6" id="KW-0808">Transferase</keyword>
<dbReference type="GO" id="GO:0004715">
    <property type="term" value="F:non-membrane spanning protein tyrosine kinase activity"/>
    <property type="evidence" value="ECO:0007669"/>
    <property type="project" value="UniProtKB-EC"/>
</dbReference>
<dbReference type="EC" id="2.7.10.2" evidence="4"/>
<accession>A0A285V131</accession>
<evidence type="ECO:0000256" key="16">
    <source>
        <dbReference type="SAM" id="Phobius"/>
    </source>
</evidence>
<keyword evidence="9 18" id="KW-0418">Kinase</keyword>
<evidence type="ECO:0000256" key="11">
    <source>
        <dbReference type="ARBA" id="ARBA00022989"/>
    </source>
</evidence>
<dbReference type="PANTHER" id="PTHR32309:SF13">
    <property type="entry name" value="FERRIC ENTEROBACTIN TRANSPORT PROTEIN FEPE"/>
    <property type="match status" value="1"/>
</dbReference>